<gene>
    <name evidence="3" type="ORF">D0Y65_017230</name>
</gene>
<dbReference type="SUPFAM" id="SSF52833">
    <property type="entry name" value="Thioredoxin-like"/>
    <property type="match status" value="1"/>
</dbReference>
<dbReference type="Pfam" id="PF00610">
    <property type="entry name" value="DEP"/>
    <property type="match status" value="1"/>
</dbReference>
<dbReference type="Pfam" id="PF00462">
    <property type="entry name" value="Glutaredoxin"/>
    <property type="match status" value="1"/>
</dbReference>
<dbReference type="InterPro" id="IPR000591">
    <property type="entry name" value="DEP_dom"/>
</dbReference>
<feature type="domain" description="DEP" evidence="2">
    <location>
        <begin position="285"/>
        <end position="358"/>
    </location>
</feature>
<dbReference type="PROSITE" id="PS50186">
    <property type="entry name" value="DEP"/>
    <property type="match status" value="1"/>
</dbReference>
<dbReference type="Proteomes" id="UP000289340">
    <property type="component" value="Chromosome 7"/>
</dbReference>
<sequence length="633" mass="71922">MGSEENGTEIQNPTHTQTQQHSNPTNVSSPENHANGYQHVTANNNDTEITSHHGGEHAQSDRQVTLVVHPHSLLPMPVPPQSFKVSHNDVVSLNDSNFSVGSFLLQRSSDLSAAIVKRVSSLRLSMEENNDNDIDGEENREVTEFNLSGVKVTVTPKPEEETSIKGRISFFSKSNCRDCTAVRRFFKEKGIKYVEINVDVFGERERELRERTGSGSVPQIFFNEKLIGGLVALNSLRNSGEFDRRVAEIVAGKVAGGDAPAPPVFGFDYVEEERADEMVGVARVLRLRLPIQDRLRRMKMVKNCFEGNELVEALLQHFHCSRNEAVDIGKQLSKKHFIHHVFGGNDFEEGNHLYRFLEHEPFIPRCFNFRGTTNDTEPKTADSICARLTKIMSAILESYASDDRQHVDYEAISRSEEFRRYVNLTQDLQRVNLLELSENEKLAFFLNLYNAMVIHAVISVGCQEGVIDRRSFLSDFQYLVGGHPYSLNLIKNGILRCNRRSPYSLVKPFSTRDKRLEVALIKLNPLLHFGLCNGTKSSPNVRFFTPHRVVDELRGAAREFFEKDGIEVDLEKRTVYLTRIFKWFSGDFGQEKEILLWIINYLDPNKAGLVTHLMGDSGPVHISYQNYDWSINS</sequence>
<evidence type="ECO:0000256" key="1">
    <source>
        <dbReference type="SAM" id="MobiDB-lite"/>
    </source>
</evidence>
<organism evidence="3 4">
    <name type="scientific">Glycine soja</name>
    <name type="common">Wild soybean</name>
    <dbReference type="NCBI Taxonomy" id="3848"/>
    <lineage>
        <taxon>Eukaryota</taxon>
        <taxon>Viridiplantae</taxon>
        <taxon>Streptophyta</taxon>
        <taxon>Embryophyta</taxon>
        <taxon>Tracheophyta</taxon>
        <taxon>Spermatophyta</taxon>
        <taxon>Magnoliopsida</taxon>
        <taxon>eudicotyledons</taxon>
        <taxon>Gunneridae</taxon>
        <taxon>Pentapetalae</taxon>
        <taxon>rosids</taxon>
        <taxon>fabids</taxon>
        <taxon>Fabales</taxon>
        <taxon>Fabaceae</taxon>
        <taxon>Papilionoideae</taxon>
        <taxon>50 kb inversion clade</taxon>
        <taxon>NPAAA clade</taxon>
        <taxon>indigoferoid/millettioid clade</taxon>
        <taxon>Phaseoleae</taxon>
        <taxon>Glycine</taxon>
        <taxon>Glycine subgen. Soja</taxon>
    </lineage>
</organism>
<evidence type="ECO:0000313" key="3">
    <source>
        <dbReference type="EMBL" id="RZC01974.1"/>
    </source>
</evidence>
<dbReference type="EMBL" id="QZWG01000007">
    <property type="protein sequence ID" value="RZC01974.1"/>
    <property type="molecule type" value="Genomic_DNA"/>
</dbReference>
<name>A0A445JTZ6_GLYSO</name>
<dbReference type="PROSITE" id="PS51354">
    <property type="entry name" value="GLUTAREDOXIN_2"/>
    <property type="match status" value="1"/>
</dbReference>
<dbReference type="GO" id="GO:0035556">
    <property type="term" value="P:intracellular signal transduction"/>
    <property type="evidence" value="ECO:0007669"/>
    <property type="project" value="InterPro"/>
</dbReference>
<feature type="compositionally biased region" description="Polar residues" evidence="1">
    <location>
        <begin position="8"/>
        <end position="32"/>
    </location>
</feature>
<proteinExistence type="predicted"/>
<accession>A0A445JTZ6</accession>
<dbReference type="InterPro" id="IPR006869">
    <property type="entry name" value="DUF547"/>
</dbReference>
<keyword evidence="4" id="KW-1185">Reference proteome</keyword>
<dbReference type="InterPro" id="IPR036388">
    <property type="entry name" value="WH-like_DNA-bd_sf"/>
</dbReference>
<dbReference type="AlphaFoldDB" id="A0A445JTZ6"/>
<protein>
    <recommendedName>
        <fullName evidence="2">DEP domain-containing protein</fullName>
    </recommendedName>
</protein>
<dbReference type="InterPro" id="IPR002109">
    <property type="entry name" value="Glutaredoxin"/>
</dbReference>
<dbReference type="Gramene" id="XM_028383915.1">
    <property type="protein sequence ID" value="XP_028239716.1"/>
    <property type="gene ID" value="LOC114418516"/>
</dbReference>
<dbReference type="SUPFAM" id="SSF46785">
    <property type="entry name" value="Winged helix' DNA-binding domain"/>
    <property type="match status" value="1"/>
</dbReference>
<dbReference type="InterPro" id="IPR036390">
    <property type="entry name" value="WH_DNA-bd_sf"/>
</dbReference>
<reference evidence="3 4" key="1">
    <citation type="submission" date="2018-09" db="EMBL/GenBank/DDBJ databases">
        <title>A high-quality reference genome of wild soybean provides a powerful tool to mine soybean genomes.</title>
        <authorList>
            <person name="Xie M."/>
            <person name="Chung C.Y.L."/>
            <person name="Li M.-W."/>
            <person name="Wong F.-L."/>
            <person name="Chan T.-F."/>
            <person name="Lam H.-M."/>
        </authorList>
    </citation>
    <scope>NUCLEOTIDE SEQUENCE [LARGE SCALE GENOMIC DNA]</scope>
    <source>
        <strain evidence="4">cv. W05</strain>
        <tissue evidence="3">Hypocotyl of etiolated seedlings</tissue>
    </source>
</reference>
<comment type="caution">
    <text evidence="3">The sequence shown here is derived from an EMBL/GenBank/DDBJ whole genome shotgun (WGS) entry which is preliminary data.</text>
</comment>
<dbReference type="Pfam" id="PF04784">
    <property type="entry name" value="DUF547"/>
    <property type="match status" value="1"/>
</dbReference>
<dbReference type="SMART" id="SM00049">
    <property type="entry name" value="DEP"/>
    <property type="match status" value="1"/>
</dbReference>
<dbReference type="Gene3D" id="1.10.10.10">
    <property type="entry name" value="Winged helix-like DNA-binding domain superfamily/Winged helix DNA-binding domain"/>
    <property type="match status" value="1"/>
</dbReference>
<dbReference type="PANTHER" id="PTHR46361:SF1">
    <property type="entry name" value="F26K24.21 PROTEIN"/>
    <property type="match status" value="1"/>
</dbReference>
<dbReference type="InterPro" id="IPR036249">
    <property type="entry name" value="Thioredoxin-like_sf"/>
</dbReference>
<dbReference type="Gene3D" id="3.40.30.10">
    <property type="entry name" value="Glutaredoxin"/>
    <property type="match status" value="1"/>
</dbReference>
<evidence type="ECO:0000259" key="2">
    <source>
        <dbReference type="PROSITE" id="PS50186"/>
    </source>
</evidence>
<dbReference type="PANTHER" id="PTHR46361">
    <property type="entry name" value="ELECTRON CARRIER/ PROTEIN DISULFIDE OXIDOREDUCTASE"/>
    <property type="match status" value="1"/>
</dbReference>
<dbReference type="CDD" id="cd04371">
    <property type="entry name" value="DEP"/>
    <property type="match status" value="1"/>
</dbReference>
<evidence type="ECO:0000313" key="4">
    <source>
        <dbReference type="Proteomes" id="UP000289340"/>
    </source>
</evidence>
<feature type="region of interest" description="Disordered" evidence="1">
    <location>
        <begin position="1"/>
        <end position="39"/>
    </location>
</feature>